<name>A0A8X6LKB8_TRICU</name>
<comment type="caution">
    <text evidence="1">The sequence shown here is derived from an EMBL/GenBank/DDBJ whole genome shotgun (WGS) entry which is preliminary data.</text>
</comment>
<proteinExistence type="predicted"/>
<gene>
    <name evidence="1" type="ORF">TNCT_502471</name>
</gene>
<dbReference type="AlphaFoldDB" id="A0A8X6LKB8"/>
<accession>A0A8X6LKB8</accession>
<reference evidence="1" key="1">
    <citation type="submission" date="2020-07" db="EMBL/GenBank/DDBJ databases">
        <title>Multicomponent nature underlies the extraordinary mechanical properties of spider dragline silk.</title>
        <authorList>
            <person name="Kono N."/>
            <person name="Nakamura H."/>
            <person name="Mori M."/>
            <person name="Yoshida Y."/>
            <person name="Ohtoshi R."/>
            <person name="Malay A.D."/>
            <person name="Moran D.A.P."/>
            <person name="Tomita M."/>
            <person name="Numata K."/>
            <person name="Arakawa K."/>
        </authorList>
    </citation>
    <scope>NUCLEOTIDE SEQUENCE</scope>
</reference>
<keyword evidence="2" id="KW-1185">Reference proteome</keyword>
<evidence type="ECO:0000313" key="2">
    <source>
        <dbReference type="Proteomes" id="UP000887116"/>
    </source>
</evidence>
<dbReference type="EMBL" id="BMAO01017190">
    <property type="protein sequence ID" value="GFR13931.1"/>
    <property type="molecule type" value="Genomic_DNA"/>
</dbReference>
<organism evidence="1 2">
    <name type="scientific">Trichonephila clavata</name>
    <name type="common">Joro spider</name>
    <name type="synonym">Nephila clavata</name>
    <dbReference type="NCBI Taxonomy" id="2740835"/>
    <lineage>
        <taxon>Eukaryota</taxon>
        <taxon>Metazoa</taxon>
        <taxon>Ecdysozoa</taxon>
        <taxon>Arthropoda</taxon>
        <taxon>Chelicerata</taxon>
        <taxon>Arachnida</taxon>
        <taxon>Araneae</taxon>
        <taxon>Araneomorphae</taxon>
        <taxon>Entelegynae</taxon>
        <taxon>Araneoidea</taxon>
        <taxon>Nephilidae</taxon>
        <taxon>Trichonephila</taxon>
    </lineage>
</organism>
<protein>
    <submittedName>
        <fullName evidence="1">Uncharacterized protein</fullName>
    </submittedName>
</protein>
<dbReference type="OrthoDB" id="10300958at2759"/>
<dbReference type="Proteomes" id="UP000887116">
    <property type="component" value="Unassembled WGS sequence"/>
</dbReference>
<evidence type="ECO:0000313" key="1">
    <source>
        <dbReference type="EMBL" id="GFR13931.1"/>
    </source>
</evidence>
<sequence length="72" mass="7653">MLSRFPNSITNVNRGLVAASTTPYPLLAKGVPQDNAATIVSHDKSCMIYAGRTHPKIDRLASLIDLGSKSGN</sequence>